<proteinExistence type="predicted"/>
<sequence length="84" mass="9343">MDGPLIDLGNSAVWRVIRRAKWRGYITYDELNRLLPPETVSAEQIKDVLEQLQEVGIRAVAAMEVVGSAIPRPANSNQPPPRAH</sequence>
<dbReference type="RefSeq" id="WP_246690533.1">
    <property type="nucleotide sequence ID" value="NZ_BJYU01000183.1"/>
</dbReference>
<dbReference type="GO" id="GO:0003677">
    <property type="term" value="F:DNA binding"/>
    <property type="evidence" value="ECO:0007669"/>
    <property type="project" value="InterPro"/>
</dbReference>
<keyword evidence="3" id="KW-1185">Reference proteome</keyword>
<dbReference type="EMBL" id="BJYU01000183">
    <property type="protein sequence ID" value="GEO18345.1"/>
    <property type="molecule type" value="Genomic_DNA"/>
</dbReference>
<evidence type="ECO:0000313" key="2">
    <source>
        <dbReference type="EMBL" id="GEO18345.1"/>
    </source>
</evidence>
<dbReference type="GO" id="GO:0016987">
    <property type="term" value="F:sigma factor activity"/>
    <property type="evidence" value="ECO:0007669"/>
    <property type="project" value="InterPro"/>
</dbReference>
<dbReference type="Pfam" id="PF03979">
    <property type="entry name" value="Sigma70_r1_1"/>
    <property type="match status" value="1"/>
</dbReference>
<name>A0A512C2A3_9HYPH</name>
<comment type="caution">
    <text evidence="2">The sequence shown here is derived from an EMBL/GenBank/DDBJ whole genome shotgun (WGS) entry which is preliminary data.</text>
</comment>
<dbReference type="AlphaFoldDB" id="A0A512C2A3"/>
<accession>A0A512C2A3</accession>
<evidence type="ECO:0000313" key="3">
    <source>
        <dbReference type="Proteomes" id="UP000321085"/>
    </source>
</evidence>
<dbReference type="Gene3D" id="1.10.220.120">
    <property type="entry name" value="Sigma-70 factor, region 1.1"/>
    <property type="match status" value="1"/>
</dbReference>
<evidence type="ECO:0000259" key="1">
    <source>
        <dbReference type="Pfam" id="PF03979"/>
    </source>
</evidence>
<dbReference type="InterPro" id="IPR042189">
    <property type="entry name" value="RNA_pol_sigma_70_r1_1_sf"/>
</dbReference>
<dbReference type="Proteomes" id="UP000321085">
    <property type="component" value="Unassembled WGS sequence"/>
</dbReference>
<protein>
    <recommendedName>
        <fullName evidence="1">RNA polymerase sigma factor 70 region 1.1 domain-containing protein</fullName>
    </recommendedName>
</protein>
<organism evidence="2 3">
    <name type="scientific">Microvirga aerophila</name>
    <dbReference type="NCBI Taxonomy" id="670291"/>
    <lineage>
        <taxon>Bacteria</taxon>
        <taxon>Pseudomonadati</taxon>
        <taxon>Pseudomonadota</taxon>
        <taxon>Alphaproteobacteria</taxon>
        <taxon>Hyphomicrobiales</taxon>
        <taxon>Methylobacteriaceae</taxon>
        <taxon>Microvirga</taxon>
    </lineage>
</organism>
<reference evidence="2 3" key="1">
    <citation type="submission" date="2019-07" db="EMBL/GenBank/DDBJ databases">
        <title>Whole genome shotgun sequence of Microvirga aerophila NBRC 106136.</title>
        <authorList>
            <person name="Hosoyama A."/>
            <person name="Uohara A."/>
            <person name="Ohji S."/>
            <person name="Ichikawa N."/>
        </authorList>
    </citation>
    <scope>NUCLEOTIDE SEQUENCE [LARGE SCALE GENOMIC DNA]</scope>
    <source>
        <strain evidence="2 3">NBRC 106136</strain>
    </source>
</reference>
<gene>
    <name evidence="2" type="ORF">MAE02_60410</name>
</gene>
<feature type="domain" description="RNA polymerase sigma factor 70 region 1.1" evidence="1">
    <location>
        <begin position="11"/>
        <end position="63"/>
    </location>
</feature>
<dbReference type="InterPro" id="IPR007127">
    <property type="entry name" value="RNA_pol_sigma_70_r1_1"/>
</dbReference>